<reference evidence="1" key="1">
    <citation type="submission" date="2019-08" db="EMBL/GenBank/DDBJ databases">
        <authorList>
            <person name="Kucharzyk K."/>
            <person name="Murdoch R.W."/>
            <person name="Higgins S."/>
            <person name="Loffler F."/>
        </authorList>
    </citation>
    <scope>NUCLEOTIDE SEQUENCE</scope>
</reference>
<organism evidence="1">
    <name type="scientific">bioreactor metagenome</name>
    <dbReference type="NCBI Taxonomy" id="1076179"/>
    <lineage>
        <taxon>unclassified sequences</taxon>
        <taxon>metagenomes</taxon>
        <taxon>ecological metagenomes</taxon>
    </lineage>
</organism>
<protein>
    <submittedName>
        <fullName evidence="1">Uncharacterized protein</fullName>
    </submittedName>
</protein>
<comment type="caution">
    <text evidence="1">The sequence shown here is derived from an EMBL/GenBank/DDBJ whole genome shotgun (WGS) entry which is preliminary data.</text>
</comment>
<accession>A0A645AT32</accession>
<dbReference type="AlphaFoldDB" id="A0A645AT32"/>
<dbReference type="EMBL" id="VSSQ01015655">
    <property type="protein sequence ID" value="MPM56237.1"/>
    <property type="molecule type" value="Genomic_DNA"/>
</dbReference>
<name>A0A645AT32_9ZZZZ</name>
<sequence length="134" mass="15422">MWQGRIAGSRTFPAPPTCRSRDCGMSPWPVLCGIRWTGTVRLPRRVPDWWPSSKTPSPQWWFGLQRRDRLWFDPCCRMPRYWATANCYHRNSGDWFGAPSHSSLHPSAEYGSCADTPGTAHPSLPAWTPRDCWC</sequence>
<proteinExistence type="predicted"/>
<evidence type="ECO:0000313" key="1">
    <source>
        <dbReference type="EMBL" id="MPM56237.1"/>
    </source>
</evidence>
<gene>
    <name evidence="1" type="ORF">SDC9_103039</name>
</gene>